<evidence type="ECO:0000259" key="4">
    <source>
        <dbReference type="PROSITE" id="PS50995"/>
    </source>
</evidence>
<dbReference type="PANTHER" id="PTHR42756:SF1">
    <property type="entry name" value="TRANSCRIPTIONAL REPRESSOR OF EMRAB OPERON"/>
    <property type="match status" value="1"/>
</dbReference>
<comment type="caution">
    <text evidence="5">The sequence shown here is derived from an EMBL/GenBank/DDBJ whole genome shotgun (WGS) entry which is preliminary data.</text>
</comment>
<dbReference type="PROSITE" id="PS50995">
    <property type="entry name" value="HTH_MARR_2"/>
    <property type="match status" value="1"/>
</dbReference>
<keyword evidence="1" id="KW-0805">Transcription regulation</keyword>
<dbReference type="Pfam" id="PF01047">
    <property type="entry name" value="MarR"/>
    <property type="match status" value="1"/>
</dbReference>
<dbReference type="SMART" id="SM00347">
    <property type="entry name" value="HTH_MARR"/>
    <property type="match status" value="1"/>
</dbReference>
<dbReference type="GO" id="GO:0003677">
    <property type="term" value="F:DNA binding"/>
    <property type="evidence" value="ECO:0007669"/>
    <property type="project" value="UniProtKB-KW"/>
</dbReference>
<evidence type="ECO:0000256" key="2">
    <source>
        <dbReference type="ARBA" id="ARBA00023125"/>
    </source>
</evidence>
<gene>
    <name evidence="5" type="ORF">C4S77_09725</name>
</gene>
<name>A0A2S8A827_9FLAO</name>
<dbReference type="Proteomes" id="UP000238042">
    <property type="component" value="Unassembled WGS sequence"/>
</dbReference>
<dbReference type="PANTHER" id="PTHR42756">
    <property type="entry name" value="TRANSCRIPTIONAL REGULATOR, MARR"/>
    <property type="match status" value="1"/>
</dbReference>
<dbReference type="InterPro" id="IPR000835">
    <property type="entry name" value="HTH_MarR-typ"/>
</dbReference>
<feature type="domain" description="HTH marR-type" evidence="4">
    <location>
        <begin position="7"/>
        <end position="142"/>
    </location>
</feature>
<protein>
    <recommendedName>
        <fullName evidence="4">HTH marR-type domain-containing protein</fullName>
    </recommendedName>
</protein>
<dbReference type="OrthoDB" id="996843at2"/>
<dbReference type="SUPFAM" id="SSF46785">
    <property type="entry name" value="Winged helix' DNA-binding domain"/>
    <property type="match status" value="1"/>
</dbReference>
<reference evidence="5 6" key="1">
    <citation type="submission" date="2018-02" db="EMBL/GenBank/DDBJ databases">
        <title>Genome sequences of Apibacter spp., gut symbionts of Asian honey bees.</title>
        <authorList>
            <person name="Kwong W.K."/>
            <person name="Steele M.I."/>
            <person name="Moran N.A."/>
        </authorList>
    </citation>
    <scope>NUCLEOTIDE SEQUENCE [LARGE SCALE GENOMIC DNA]</scope>
    <source>
        <strain evidence="6">wkB301</strain>
    </source>
</reference>
<dbReference type="InterPro" id="IPR036388">
    <property type="entry name" value="WH-like_DNA-bd_sf"/>
</dbReference>
<dbReference type="InterPro" id="IPR036390">
    <property type="entry name" value="WH_DNA-bd_sf"/>
</dbReference>
<keyword evidence="2" id="KW-0238">DNA-binding</keyword>
<dbReference type="Gene3D" id="1.10.10.10">
    <property type="entry name" value="Winged helix-like DNA-binding domain superfamily/Winged helix DNA-binding domain"/>
    <property type="match status" value="1"/>
</dbReference>
<evidence type="ECO:0000313" key="5">
    <source>
        <dbReference type="EMBL" id="PQL90727.1"/>
    </source>
</evidence>
<sequence length="159" mass="18800">MIKSDRESSISYQISYTENLLRNVLNARLNEFNVDITPEQFLILDLLIEENKEISMQWISKKIHRDNSSITRSIDCLEKKNYVSRINALKDRRKKIIIITEKGKEIYIEAKKVAKQHIEITTTRLTNHQIEELLKSLKIIQQNLIIYKNEDKITQTKSI</sequence>
<keyword evidence="3" id="KW-0804">Transcription</keyword>
<evidence type="ECO:0000256" key="1">
    <source>
        <dbReference type="ARBA" id="ARBA00023015"/>
    </source>
</evidence>
<dbReference type="PRINTS" id="PR00598">
    <property type="entry name" value="HTHMARR"/>
</dbReference>
<evidence type="ECO:0000313" key="6">
    <source>
        <dbReference type="Proteomes" id="UP000238042"/>
    </source>
</evidence>
<dbReference type="RefSeq" id="WP_105247377.1">
    <property type="nucleotide sequence ID" value="NZ_PSZM01000045.1"/>
</dbReference>
<dbReference type="AlphaFoldDB" id="A0A2S8A827"/>
<evidence type="ECO:0000256" key="3">
    <source>
        <dbReference type="ARBA" id="ARBA00023163"/>
    </source>
</evidence>
<proteinExistence type="predicted"/>
<dbReference type="GO" id="GO:0003700">
    <property type="term" value="F:DNA-binding transcription factor activity"/>
    <property type="evidence" value="ECO:0007669"/>
    <property type="project" value="InterPro"/>
</dbReference>
<organism evidence="5 6">
    <name type="scientific">Apibacter adventoris</name>
    <dbReference type="NCBI Taxonomy" id="1679466"/>
    <lineage>
        <taxon>Bacteria</taxon>
        <taxon>Pseudomonadati</taxon>
        <taxon>Bacteroidota</taxon>
        <taxon>Flavobacteriia</taxon>
        <taxon>Flavobacteriales</taxon>
        <taxon>Weeksellaceae</taxon>
        <taxon>Apibacter</taxon>
    </lineage>
</organism>
<dbReference type="EMBL" id="PSZM01000045">
    <property type="protein sequence ID" value="PQL90727.1"/>
    <property type="molecule type" value="Genomic_DNA"/>
</dbReference>
<accession>A0A2S8A827</accession>
<keyword evidence="6" id="KW-1185">Reference proteome</keyword>